<dbReference type="AlphaFoldDB" id="A0A8T2VBT4"/>
<keyword evidence="3" id="KW-1185">Reference proteome</keyword>
<comment type="caution">
    <text evidence="2">The sequence shown here is derived from an EMBL/GenBank/DDBJ whole genome shotgun (WGS) entry which is preliminary data.</text>
</comment>
<feature type="signal peptide" evidence="1">
    <location>
        <begin position="1"/>
        <end position="19"/>
    </location>
</feature>
<evidence type="ECO:0000313" key="2">
    <source>
        <dbReference type="EMBL" id="KAH7444558.1"/>
    </source>
</evidence>
<accession>A0A8T2VBT4</accession>
<keyword evidence="1" id="KW-0732">Signal</keyword>
<proteinExistence type="predicted"/>
<dbReference type="EMBL" id="CM035407">
    <property type="protein sequence ID" value="KAH7444558.1"/>
    <property type="molecule type" value="Genomic_DNA"/>
</dbReference>
<sequence>MRVCWMIIMSLSFPCITKTFDSSMYFPGRKFYRCGNVRAIFTQYNKI</sequence>
<evidence type="ECO:0000313" key="3">
    <source>
        <dbReference type="Proteomes" id="UP000825935"/>
    </source>
</evidence>
<gene>
    <name evidence="2" type="ORF">KP509_02G083000</name>
</gene>
<evidence type="ECO:0000256" key="1">
    <source>
        <dbReference type="SAM" id="SignalP"/>
    </source>
</evidence>
<name>A0A8T2VBT4_CERRI</name>
<dbReference type="Proteomes" id="UP000825935">
    <property type="component" value="Chromosome 2"/>
</dbReference>
<feature type="chain" id="PRO_5035764158" evidence="1">
    <location>
        <begin position="20"/>
        <end position="47"/>
    </location>
</feature>
<reference evidence="2" key="1">
    <citation type="submission" date="2021-08" db="EMBL/GenBank/DDBJ databases">
        <title>WGS assembly of Ceratopteris richardii.</title>
        <authorList>
            <person name="Marchant D.B."/>
            <person name="Chen G."/>
            <person name="Jenkins J."/>
            <person name="Shu S."/>
            <person name="Leebens-Mack J."/>
            <person name="Grimwood J."/>
            <person name="Schmutz J."/>
            <person name="Soltis P."/>
            <person name="Soltis D."/>
            <person name="Chen Z.-H."/>
        </authorList>
    </citation>
    <scope>NUCLEOTIDE SEQUENCE</scope>
    <source>
        <strain evidence="2">Whitten #5841</strain>
        <tissue evidence="2">Leaf</tissue>
    </source>
</reference>
<organism evidence="2 3">
    <name type="scientific">Ceratopteris richardii</name>
    <name type="common">Triangle waterfern</name>
    <dbReference type="NCBI Taxonomy" id="49495"/>
    <lineage>
        <taxon>Eukaryota</taxon>
        <taxon>Viridiplantae</taxon>
        <taxon>Streptophyta</taxon>
        <taxon>Embryophyta</taxon>
        <taxon>Tracheophyta</taxon>
        <taxon>Polypodiopsida</taxon>
        <taxon>Polypodiidae</taxon>
        <taxon>Polypodiales</taxon>
        <taxon>Pteridineae</taxon>
        <taxon>Pteridaceae</taxon>
        <taxon>Parkerioideae</taxon>
        <taxon>Ceratopteris</taxon>
    </lineage>
</organism>
<protein>
    <submittedName>
        <fullName evidence="2">Uncharacterized protein</fullName>
    </submittedName>
</protein>